<feature type="region of interest" description="Disordered" evidence="1">
    <location>
        <begin position="1"/>
        <end position="43"/>
    </location>
</feature>
<dbReference type="AlphaFoldDB" id="A0AA39S7T0"/>
<organism evidence="2 3">
    <name type="scientific">Acer saccharum</name>
    <name type="common">Sugar maple</name>
    <dbReference type="NCBI Taxonomy" id="4024"/>
    <lineage>
        <taxon>Eukaryota</taxon>
        <taxon>Viridiplantae</taxon>
        <taxon>Streptophyta</taxon>
        <taxon>Embryophyta</taxon>
        <taxon>Tracheophyta</taxon>
        <taxon>Spermatophyta</taxon>
        <taxon>Magnoliopsida</taxon>
        <taxon>eudicotyledons</taxon>
        <taxon>Gunneridae</taxon>
        <taxon>Pentapetalae</taxon>
        <taxon>rosids</taxon>
        <taxon>malvids</taxon>
        <taxon>Sapindales</taxon>
        <taxon>Sapindaceae</taxon>
        <taxon>Hippocastanoideae</taxon>
        <taxon>Acereae</taxon>
        <taxon>Acer</taxon>
    </lineage>
</organism>
<dbReference type="EMBL" id="JAUESC010000382">
    <property type="protein sequence ID" value="KAK0586478.1"/>
    <property type="molecule type" value="Genomic_DNA"/>
</dbReference>
<evidence type="ECO:0000313" key="3">
    <source>
        <dbReference type="Proteomes" id="UP001168877"/>
    </source>
</evidence>
<protein>
    <submittedName>
        <fullName evidence="2">Uncharacterized protein</fullName>
    </submittedName>
</protein>
<name>A0AA39S7T0_ACESA</name>
<feature type="compositionally biased region" description="Basic residues" evidence="1">
    <location>
        <begin position="1"/>
        <end position="11"/>
    </location>
</feature>
<feature type="region of interest" description="Disordered" evidence="1">
    <location>
        <begin position="230"/>
        <end position="260"/>
    </location>
</feature>
<evidence type="ECO:0000256" key="1">
    <source>
        <dbReference type="SAM" id="MobiDB-lite"/>
    </source>
</evidence>
<gene>
    <name evidence="2" type="ORF">LWI29_007717</name>
</gene>
<sequence length="354" mass="39727">MASGKKTKRFMSRGETSNPPIIPPPSGKGKGDTVSPPPDPDNPKKWALFANRRVWPERGINLTVFGTTFVPQAVETLGWAGFVRTPNMAALDLVREFYYAMVPHHFSQGRPVVVRGREVRITATRINEWFGAPKNLGDYVDGLPNHQFFELYNGFLAADLRIDGSPLWNEYRSPLLLNELKLDAALCSTFIRVRSKKTYNELAKRRGGRPIGANDLDDEDLGLNEDDILGLNEVDDPENTDFDGQHQRGGPDAGTGTGAQEPTMAQMMQRMNEQLELNSQCLRTMSQQMTSNHNIYINEFASINERLDAFQRGLVSRGVEIPFVYRRESRRPFRGSGSSSQQAPQDPSHPHQDP</sequence>
<feature type="compositionally biased region" description="Acidic residues" evidence="1">
    <location>
        <begin position="230"/>
        <end position="241"/>
    </location>
</feature>
<dbReference type="Proteomes" id="UP001168877">
    <property type="component" value="Unassembled WGS sequence"/>
</dbReference>
<comment type="caution">
    <text evidence="2">The sequence shown here is derived from an EMBL/GenBank/DDBJ whole genome shotgun (WGS) entry which is preliminary data.</text>
</comment>
<evidence type="ECO:0000313" key="2">
    <source>
        <dbReference type="EMBL" id="KAK0586478.1"/>
    </source>
</evidence>
<proteinExistence type="predicted"/>
<feature type="region of interest" description="Disordered" evidence="1">
    <location>
        <begin position="327"/>
        <end position="354"/>
    </location>
</feature>
<reference evidence="2" key="2">
    <citation type="submission" date="2023-06" db="EMBL/GenBank/DDBJ databases">
        <authorList>
            <person name="Swenson N.G."/>
            <person name="Wegrzyn J.L."/>
            <person name="Mcevoy S.L."/>
        </authorList>
    </citation>
    <scope>NUCLEOTIDE SEQUENCE</scope>
    <source>
        <strain evidence="2">NS2018</strain>
        <tissue evidence="2">Leaf</tissue>
    </source>
</reference>
<keyword evidence="3" id="KW-1185">Reference proteome</keyword>
<reference evidence="2" key="1">
    <citation type="journal article" date="2022" name="Plant J.">
        <title>Strategies of tolerance reflected in two North American maple genomes.</title>
        <authorList>
            <person name="McEvoy S.L."/>
            <person name="Sezen U.U."/>
            <person name="Trouern-Trend A."/>
            <person name="McMahon S.M."/>
            <person name="Schaberg P.G."/>
            <person name="Yang J."/>
            <person name="Wegrzyn J.L."/>
            <person name="Swenson N.G."/>
        </authorList>
    </citation>
    <scope>NUCLEOTIDE SEQUENCE</scope>
    <source>
        <strain evidence="2">NS2018</strain>
    </source>
</reference>
<accession>A0AA39S7T0</accession>